<evidence type="ECO:0000313" key="3">
    <source>
        <dbReference type="EMBL" id="BES97134.1"/>
    </source>
</evidence>
<dbReference type="Pfam" id="PF05380">
    <property type="entry name" value="Peptidase_A17"/>
    <property type="match status" value="1"/>
</dbReference>
<dbReference type="SUPFAM" id="SSF53098">
    <property type="entry name" value="Ribonuclease H-like"/>
    <property type="match status" value="1"/>
</dbReference>
<dbReference type="EMBL" id="AP028916">
    <property type="protein sequence ID" value="BES97134.1"/>
    <property type="molecule type" value="Genomic_DNA"/>
</dbReference>
<name>A0ABN7AY69_9HEMI</name>
<organism evidence="3 4">
    <name type="scientific">Nesidiocoris tenuis</name>
    <dbReference type="NCBI Taxonomy" id="355587"/>
    <lineage>
        <taxon>Eukaryota</taxon>
        <taxon>Metazoa</taxon>
        <taxon>Ecdysozoa</taxon>
        <taxon>Arthropoda</taxon>
        <taxon>Hexapoda</taxon>
        <taxon>Insecta</taxon>
        <taxon>Pterygota</taxon>
        <taxon>Neoptera</taxon>
        <taxon>Paraneoptera</taxon>
        <taxon>Hemiptera</taxon>
        <taxon>Heteroptera</taxon>
        <taxon>Panheteroptera</taxon>
        <taxon>Cimicomorpha</taxon>
        <taxon>Miridae</taxon>
        <taxon>Dicyphina</taxon>
        <taxon>Nesidiocoris</taxon>
    </lineage>
</organism>
<dbReference type="Gene3D" id="3.30.420.10">
    <property type="entry name" value="Ribonuclease H-like superfamily/Ribonuclease H"/>
    <property type="match status" value="1"/>
</dbReference>
<dbReference type="Pfam" id="PF18701">
    <property type="entry name" value="DUF5641"/>
    <property type="match status" value="1"/>
</dbReference>
<dbReference type="PANTHER" id="PTHR47331">
    <property type="entry name" value="PHD-TYPE DOMAIN-CONTAINING PROTEIN"/>
    <property type="match status" value="1"/>
</dbReference>
<dbReference type="CDD" id="cd01644">
    <property type="entry name" value="RT_pepA17"/>
    <property type="match status" value="1"/>
</dbReference>
<feature type="compositionally biased region" description="Basic and acidic residues" evidence="1">
    <location>
        <begin position="1745"/>
        <end position="1757"/>
    </location>
</feature>
<dbReference type="InterPro" id="IPR036397">
    <property type="entry name" value="RNaseH_sf"/>
</dbReference>
<dbReference type="InterPro" id="IPR043502">
    <property type="entry name" value="DNA/RNA_pol_sf"/>
</dbReference>
<dbReference type="InterPro" id="IPR021109">
    <property type="entry name" value="Peptidase_aspartic_dom_sf"/>
</dbReference>
<keyword evidence="4" id="KW-1185">Reference proteome</keyword>
<accession>A0ABN7AY69</accession>
<sequence length="1766" mass="199891">MSPKSKKIDKKLSDKLYRRRAALFARLEKFSEFLKNLELTQTTVSELRIRLVKVKDAWEEFESVQSEIDNLIDDPEQLAEEDEVRDDFENKYYSIVGLGEEFLSRATPAQLPSSVTPSTSNAQVSHLDVRLPPITLPIYSGEFDQWTSFFSTFKELVHENQLYQDPLKFKYLKGSLRGEALSLVESLDITAENYHVAVQLLKDRYDNPTRAILKHVRLLFEIPMMDRQSVMAMRSLLDTAQKHIRALHSLGQPTDSWDVILVHLLSTKLDPVTYKEWQHYLPASPKELPSMKLLVEFLERECQILEAVGSQTPSKIVPRSKPPDPSKKMDHPNCFVIEYTPKPCLMCNCTHQLKDCEEFKALTVDERFSFAKTNRLCINCLKFSHRAADCKSTYRCITCQKNHHSLLHRMPSTSSPILLPTSDLTSGSVTFASVVSKPSFVLLSTAYLTLIGPNRKQYCCRALLDCGSQSSFITSSACERLGLLKQNICLSVSGFSNSSHCISAATEARIHSHCSSYSRSVQFLVVPKITDYVPSVNFNVETFPLPPHIKLADPKLLDNLEIELLLGADIFWEVIGNNEHHLHEQSITLRETKLGWVFTGKSAAELSSHCHVVSNVTLESLDKSIRQFWETENIQASQPTVHLSPEEQMCEEHYKATTYRNNTGRYIVDIPLKNSVSLLGGSKDIAIRRFLGIERRFARDPELKLQYTKFIDEYIALGHMVEVDSGQLPTSGVFYVPHHPVFKESSTTTKLRVVFDFSCKSTSGYSLNDISAIGPSIQPSLFSHLLRSRTYPILICADIEKMYRQILLNPDQSNLQLIVWRRSQDEPLKTFRLCTVSYGNSSASWLSTRTLQQLSFDNPHPRVSEIIRENFYVDDLICGCDTVEEAISIYHDLSQHLGMGGFNIRKWSSSSSEFIHMVPECDRGMQLAVSFDDEASSSVQTLGMVWLPLDDCFSFAFQPIDLNDCENKFTKRRLLSTIAKLFDPLGLLGPVIVKAKILMQELWRLDYDWDEPLSHALALKWKIFARTLANLKDLRIPRQILINGPIRIEIHGFADASTVAYGACIYFRSIDNSGNILARLVTSKSRVAPLKQLTLPRLELQAAVLLINLVDELCRSYSKLTIDSIKYYTDSRVVLAWIGASPSKWTTFVANRVARIQESSNPAQWQHVSSTLNPADYVSRGLYIDELVASEQWWNGPSWLSQNEDHVCLSPIAPLSDEEVPDRRKPQIAALASSLPNVPSFVKLISNCSSFSKLVRVVAYCYRFVKRRNIPLGSRPIGPITGSEFGMAKIAILRIAQQHMFQEDYCDLRNGKQLKSSSCLASLFPFLDENKLIRVGGRLQHSKLTPDKKFPIVLLHGGSNLANNLTLVLARSIHEQNSHAGPQSLLSIIRDEYWPINGRNLARKVFHGCVKCFKASPKMMKQVMGNLPQARVEPSNTFQHCGMDFAGPITIRSSNLRNSPRQKAYICLFICLSTKAIHIQVVENLTTEAFLAAFKRFISRCGKPLTIYCDNATNFVGAQNQLRELHDLWQSENHRNQIVSFSASDNMTWKFIPPRSPNFGGLWESGIKLIKTHLNRIVGNRILTFSELYTLLTQIESCINSRPLFPLSSDPNDLTSLTPAHFLIGRPLSALPEPSLLEENPNRLSRWQLVQQFAQHFWSRWSTEYLHELQRRTKWTQTSGNVAIDTLVLVKNDQAPPSSWTLARVVETHPGADGKVRVVTLRTSSGLLKRNVRTLCPLPLQDSSLESRQDQSSRDPDTPTSVTANA</sequence>
<dbReference type="Proteomes" id="UP001307889">
    <property type="component" value="Chromosome 8"/>
</dbReference>
<proteinExistence type="predicted"/>
<dbReference type="InterPro" id="IPR001584">
    <property type="entry name" value="Integrase_cat-core"/>
</dbReference>
<dbReference type="SUPFAM" id="SSF56672">
    <property type="entry name" value="DNA/RNA polymerases"/>
    <property type="match status" value="1"/>
</dbReference>
<evidence type="ECO:0000256" key="1">
    <source>
        <dbReference type="SAM" id="MobiDB-lite"/>
    </source>
</evidence>
<gene>
    <name evidence="3" type="ORF">NTJ_09949</name>
</gene>
<dbReference type="Gene3D" id="2.40.70.10">
    <property type="entry name" value="Acid Proteases"/>
    <property type="match status" value="1"/>
</dbReference>
<dbReference type="InterPro" id="IPR012337">
    <property type="entry name" value="RNaseH-like_sf"/>
</dbReference>
<feature type="region of interest" description="Disordered" evidence="1">
    <location>
        <begin position="1740"/>
        <end position="1766"/>
    </location>
</feature>
<dbReference type="InterPro" id="IPR005312">
    <property type="entry name" value="DUF1759"/>
</dbReference>
<protein>
    <recommendedName>
        <fullName evidence="2">Integrase catalytic domain-containing protein</fullName>
    </recommendedName>
</protein>
<dbReference type="InterPro" id="IPR008042">
    <property type="entry name" value="Retrotrans_Pao"/>
</dbReference>
<dbReference type="PANTHER" id="PTHR47331:SF1">
    <property type="entry name" value="GAG-LIKE PROTEIN"/>
    <property type="match status" value="1"/>
</dbReference>
<feature type="domain" description="Integrase catalytic" evidence="2">
    <location>
        <begin position="1430"/>
        <end position="1627"/>
    </location>
</feature>
<dbReference type="CDD" id="cd00303">
    <property type="entry name" value="retropepsin_like"/>
    <property type="match status" value="1"/>
</dbReference>
<reference evidence="3 4" key="1">
    <citation type="submission" date="2023-09" db="EMBL/GenBank/DDBJ databases">
        <title>Nesidiocoris tenuis whole genome shotgun sequence.</title>
        <authorList>
            <person name="Shibata T."/>
            <person name="Shimoda M."/>
            <person name="Kobayashi T."/>
            <person name="Uehara T."/>
        </authorList>
    </citation>
    <scope>NUCLEOTIDE SEQUENCE [LARGE SCALE GENOMIC DNA]</scope>
    <source>
        <strain evidence="3 4">Japan</strain>
    </source>
</reference>
<dbReference type="InterPro" id="IPR040676">
    <property type="entry name" value="DUF5641"/>
</dbReference>
<dbReference type="Pfam" id="PF03564">
    <property type="entry name" value="DUF1759"/>
    <property type="match status" value="1"/>
</dbReference>
<evidence type="ECO:0000313" key="4">
    <source>
        <dbReference type="Proteomes" id="UP001307889"/>
    </source>
</evidence>
<dbReference type="PROSITE" id="PS50994">
    <property type="entry name" value="INTEGRASE"/>
    <property type="match status" value="1"/>
</dbReference>
<evidence type="ECO:0000259" key="2">
    <source>
        <dbReference type="PROSITE" id="PS50994"/>
    </source>
</evidence>